<proteinExistence type="predicted"/>
<comment type="caution">
    <text evidence="2">The sequence shown here is derived from an EMBL/GenBank/DDBJ whole genome shotgun (WGS) entry which is preliminary data.</text>
</comment>
<name>A0ABP4KY39_9ACTN</name>
<feature type="region of interest" description="Disordered" evidence="1">
    <location>
        <begin position="25"/>
        <end position="45"/>
    </location>
</feature>
<dbReference type="EMBL" id="BAAANC010000001">
    <property type="protein sequence ID" value="GAA1510892.1"/>
    <property type="molecule type" value="Genomic_DNA"/>
</dbReference>
<feature type="compositionally biased region" description="Basic and acidic residues" evidence="1">
    <location>
        <begin position="25"/>
        <end position="36"/>
    </location>
</feature>
<evidence type="ECO:0000313" key="3">
    <source>
        <dbReference type="Proteomes" id="UP001500363"/>
    </source>
</evidence>
<sequence>MPVTDSFRQPLRVLAVITPQRNRDLRRSCGGDRDHVLATSDTTGAVRGPGKVFTVPTPVICGGGGVAEGVE</sequence>
<evidence type="ECO:0000256" key="1">
    <source>
        <dbReference type="SAM" id="MobiDB-lite"/>
    </source>
</evidence>
<accession>A0ABP4KY39</accession>
<gene>
    <name evidence="2" type="ORF">GCM10009741_05090</name>
</gene>
<dbReference type="Proteomes" id="UP001500363">
    <property type="component" value="Unassembled WGS sequence"/>
</dbReference>
<organism evidence="2 3">
    <name type="scientific">Kribbella lupini</name>
    <dbReference type="NCBI Taxonomy" id="291602"/>
    <lineage>
        <taxon>Bacteria</taxon>
        <taxon>Bacillati</taxon>
        <taxon>Actinomycetota</taxon>
        <taxon>Actinomycetes</taxon>
        <taxon>Propionibacteriales</taxon>
        <taxon>Kribbellaceae</taxon>
        <taxon>Kribbella</taxon>
    </lineage>
</organism>
<evidence type="ECO:0000313" key="2">
    <source>
        <dbReference type="EMBL" id="GAA1510892.1"/>
    </source>
</evidence>
<keyword evidence="3" id="KW-1185">Reference proteome</keyword>
<protein>
    <submittedName>
        <fullName evidence="2">Uncharacterized protein</fullName>
    </submittedName>
</protein>
<reference evidence="3" key="1">
    <citation type="journal article" date="2019" name="Int. J. Syst. Evol. Microbiol.">
        <title>The Global Catalogue of Microorganisms (GCM) 10K type strain sequencing project: providing services to taxonomists for standard genome sequencing and annotation.</title>
        <authorList>
            <consortium name="The Broad Institute Genomics Platform"/>
            <consortium name="The Broad Institute Genome Sequencing Center for Infectious Disease"/>
            <person name="Wu L."/>
            <person name="Ma J."/>
        </authorList>
    </citation>
    <scope>NUCLEOTIDE SEQUENCE [LARGE SCALE GENOMIC DNA]</scope>
    <source>
        <strain evidence="3">JCM 14303</strain>
    </source>
</reference>